<dbReference type="EMBL" id="CP029551">
    <property type="protein sequence ID" value="AWN37718.1"/>
    <property type="molecule type" value="Genomic_DNA"/>
</dbReference>
<dbReference type="KEGG" id="meti:DK427_19935"/>
<protein>
    <submittedName>
        <fullName evidence="1">Uncharacterized protein</fullName>
    </submittedName>
</protein>
<evidence type="ECO:0000313" key="2">
    <source>
        <dbReference type="Proteomes" id="UP000246058"/>
    </source>
</evidence>
<dbReference type="AlphaFoldDB" id="A0A2U8VWD2"/>
<keyword evidence="2" id="KW-1185">Reference proteome</keyword>
<organism evidence="1 2">
    <name type="scientific">Methylobacterium radiodurans</name>
    <dbReference type="NCBI Taxonomy" id="2202828"/>
    <lineage>
        <taxon>Bacteria</taxon>
        <taxon>Pseudomonadati</taxon>
        <taxon>Pseudomonadota</taxon>
        <taxon>Alphaproteobacteria</taxon>
        <taxon>Hyphomicrobiales</taxon>
        <taxon>Methylobacteriaceae</taxon>
        <taxon>Methylobacterium</taxon>
    </lineage>
</organism>
<accession>A0A2U8VWD2</accession>
<name>A0A2U8VWD2_9HYPH</name>
<reference evidence="1 2" key="1">
    <citation type="submission" date="2018-05" db="EMBL/GenBank/DDBJ databases">
        <title>Complete Genome Sequence of Methylobacterium sp. 17Sr1-43.</title>
        <authorList>
            <person name="Srinivasan S."/>
        </authorList>
    </citation>
    <scope>NUCLEOTIDE SEQUENCE [LARGE SCALE GENOMIC DNA]</scope>
    <source>
        <strain evidence="1 2">17Sr1-43</strain>
    </source>
</reference>
<dbReference type="RefSeq" id="WP_109952784.1">
    <property type="nucleotide sequence ID" value="NZ_CP029551.1"/>
</dbReference>
<sequence>MTSKRDKHAHELGLAIARAEMLTTICATSLAEMVKAGHDTREAELRFWSEMDNLAELRARNYELREELASGRPAIRVPKQD</sequence>
<proteinExistence type="predicted"/>
<evidence type="ECO:0000313" key="1">
    <source>
        <dbReference type="EMBL" id="AWN37718.1"/>
    </source>
</evidence>
<gene>
    <name evidence="1" type="ORF">DK427_19935</name>
</gene>
<dbReference type="Proteomes" id="UP000246058">
    <property type="component" value="Chromosome"/>
</dbReference>